<dbReference type="Proteomes" id="UP001165080">
    <property type="component" value="Unassembled WGS sequence"/>
</dbReference>
<feature type="region of interest" description="Disordered" evidence="3">
    <location>
        <begin position="756"/>
        <end position="786"/>
    </location>
</feature>
<comment type="caution">
    <text evidence="4">The sequence shown here is derived from an EMBL/GenBank/DDBJ whole genome shotgun (WGS) entry which is preliminary data.</text>
</comment>
<accession>A0A9W6BNI9</accession>
<keyword evidence="5" id="KW-1185">Reference proteome</keyword>
<evidence type="ECO:0000256" key="2">
    <source>
        <dbReference type="ARBA" id="ARBA00022679"/>
    </source>
</evidence>
<dbReference type="Pfam" id="PF03602">
    <property type="entry name" value="Cons_hypoth95"/>
    <property type="match status" value="1"/>
</dbReference>
<organism evidence="4 5">
    <name type="scientific">Pleodorina starrii</name>
    <dbReference type="NCBI Taxonomy" id="330485"/>
    <lineage>
        <taxon>Eukaryota</taxon>
        <taxon>Viridiplantae</taxon>
        <taxon>Chlorophyta</taxon>
        <taxon>core chlorophytes</taxon>
        <taxon>Chlorophyceae</taxon>
        <taxon>CS clade</taxon>
        <taxon>Chlamydomonadales</taxon>
        <taxon>Volvocaceae</taxon>
        <taxon>Pleodorina</taxon>
    </lineage>
</organism>
<evidence type="ECO:0000313" key="4">
    <source>
        <dbReference type="EMBL" id="GLC55526.1"/>
    </source>
</evidence>
<feature type="region of interest" description="Disordered" evidence="3">
    <location>
        <begin position="93"/>
        <end position="156"/>
    </location>
</feature>
<dbReference type="OrthoDB" id="3548at2759"/>
<feature type="compositionally biased region" description="Acidic residues" evidence="3">
    <location>
        <begin position="480"/>
        <end position="493"/>
    </location>
</feature>
<dbReference type="SUPFAM" id="SSF53335">
    <property type="entry name" value="S-adenosyl-L-methionine-dependent methyltransferases"/>
    <property type="match status" value="1"/>
</dbReference>
<dbReference type="Gene3D" id="3.40.50.150">
    <property type="entry name" value="Vaccinia Virus protein VP39"/>
    <property type="match status" value="1"/>
</dbReference>
<feature type="region of interest" description="Disordered" evidence="3">
    <location>
        <begin position="424"/>
        <end position="493"/>
    </location>
</feature>
<dbReference type="GO" id="GO:0008168">
    <property type="term" value="F:methyltransferase activity"/>
    <property type="evidence" value="ECO:0007669"/>
    <property type="project" value="UniProtKB-KW"/>
</dbReference>
<feature type="compositionally biased region" description="Low complexity" evidence="3">
    <location>
        <begin position="433"/>
        <end position="471"/>
    </location>
</feature>
<feature type="region of interest" description="Disordered" evidence="3">
    <location>
        <begin position="204"/>
        <end position="260"/>
    </location>
</feature>
<reference evidence="4 5" key="1">
    <citation type="journal article" date="2023" name="Commun. Biol.">
        <title>Reorganization of the ancestral sex-determining regions during the evolution of trioecy in Pleodorina starrii.</title>
        <authorList>
            <person name="Takahashi K."/>
            <person name="Suzuki S."/>
            <person name="Kawai-Toyooka H."/>
            <person name="Yamamoto K."/>
            <person name="Hamaji T."/>
            <person name="Ootsuki R."/>
            <person name="Yamaguchi H."/>
            <person name="Kawachi M."/>
            <person name="Higashiyama T."/>
            <person name="Nozaki H."/>
        </authorList>
    </citation>
    <scope>NUCLEOTIDE SEQUENCE [LARGE SCALE GENOMIC DNA]</scope>
    <source>
        <strain evidence="4 5">NIES-4479</strain>
    </source>
</reference>
<feature type="region of interest" description="Disordered" evidence="3">
    <location>
        <begin position="57"/>
        <end position="79"/>
    </location>
</feature>
<feature type="region of interest" description="Disordered" evidence="3">
    <location>
        <begin position="273"/>
        <end position="406"/>
    </location>
</feature>
<feature type="compositionally biased region" description="Low complexity" evidence="3">
    <location>
        <begin position="289"/>
        <end position="300"/>
    </location>
</feature>
<feature type="compositionally biased region" description="Basic and acidic residues" evidence="3">
    <location>
        <begin position="204"/>
        <end position="226"/>
    </location>
</feature>
<evidence type="ECO:0000256" key="1">
    <source>
        <dbReference type="ARBA" id="ARBA00022603"/>
    </source>
</evidence>
<protein>
    <submittedName>
        <fullName evidence="4">Uncharacterized protein</fullName>
    </submittedName>
</protein>
<keyword evidence="2" id="KW-0808">Transferase</keyword>
<dbReference type="GO" id="GO:0031167">
    <property type="term" value="P:rRNA methylation"/>
    <property type="evidence" value="ECO:0007669"/>
    <property type="project" value="InterPro"/>
</dbReference>
<keyword evidence="1" id="KW-0489">Methyltransferase</keyword>
<proteinExistence type="predicted"/>
<feature type="compositionally biased region" description="Low complexity" evidence="3">
    <location>
        <begin position="340"/>
        <end position="364"/>
    </location>
</feature>
<feature type="compositionally biased region" description="Acidic residues" evidence="3">
    <location>
        <begin position="304"/>
        <end position="328"/>
    </location>
</feature>
<feature type="compositionally biased region" description="Basic and acidic residues" evidence="3">
    <location>
        <begin position="279"/>
        <end position="288"/>
    </location>
</feature>
<evidence type="ECO:0000313" key="5">
    <source>
        <dbReference type="Proteomes" id="UP001165080"/>
    </source>
</evidence>
<dbReference type="EMBL" id="BRXU01000013">
    <property type="protein sequence ID" value="GLC55526.1"/>
    <property type="molecule type" value="Genomic_DNA"/>
</dbReference>
<dbReference type="InterPro" id="IPR004398">
    <property type="entry name" value="RNA_MeTrfase_RsmD"/>
</dbReference>
<feature type="compositionally biased region" description="Acidic residues" evidence="3">
    <location>
        <begin position="775"/>
        <end position="786"/>
    </location>
</feature>
<dbReference type="AlphaFoldDB" id="A0A9W6BNI9"/>
<evidence type="ECO:0000256" key="3">
    <source>
        <dbReference type="SAM" id="MobiDB-lite"/>
    </source>
</evidence>
<feature type="compositionally biased region" description="Polar residues" evidence="3">
    <location>
        <begin position="130"/>
        <end position="140"/>
    </location>
</feature>
<feature type="compositionally biased region" description="Acidic residues" evidence="3">
    <location>
        <begin position="237"/>
        <end position="252"/>
    </location>
</feature>
<sequence length="786" mass="83233">MSQFAFQQLGCKAGVPAPPRERSATPAAPRTAMQLVFCRNRCRVTEGLSPCAATALRRHPTSTSGDSAGGISSGPSGVSRASQLYDLEREGAYTASSSLVPEPSPAAPADAGGGGDGFLDDGWGVVAVGSPSTSSSTTIAKPTAKRDKKQRKKQELQAAVLAAAPGGSGGGQRPVATPFFDKSSEAGLAGLTLLQARLVEEGRVAHGSEQKARVAAEAAARRERQAKSARRKRDWVDPDDLDVGEGEAEEMSLEPTNQQQYFEFNLEADGSTEVVEFDEGGRVRERRAPGAAAGRGPRSRAAADDDEDEDDPLAFLADLEDDDEDDDGGMVGAEDEAHAARGAAAGPSRRGAAGAAPAAVAALPRRGRGGLYDGDDGDEVDVGRRPMPGRDPLADEEIEWGLDEIRPAGRPSLMEELGVIRKSWAKKQKEQKQQQQRDAGKAPAAAAVVAPAAAGKDGSGAKAGAAAAPAAAAPPPPSPFDEDDDGEVDEDERDVSVAWGGSGGASGIDMEQQEALLTRLFKPHKVKELMDHQRAAEAEMAALKRKTSGRQVLEAKVHSRMRIIAGSAAGRQLASSKGATTRPMMEKVRQAIFSMIQAQAGSAGGLPESARWLDFFAGTGSVGLEALSRGCRECHFIELDSWVCRKVLSKNISTCGFQRRSVIHTMKAEDFLRRSIDLPRFAGGPFDFISVCPPYLVVSYPELMDLLERSPLLHERSIVFVEYPKQLAHQVPPTLGSLVTVRDRKYGRTFIRVYGPAGGPADSGDGADEAQRPDDEAEDEGDELLL</sequence>
<dbReference type="PANTHER" id="PTHR43542">
    <property type="entry name" value="METHYLTRANSFERASE"/>
    <property type="match status" value="1"/>
</dbReference>
<name>A0A9W6BNI9_9CHLO</name>
<gene>
    <name evidence="4" type="primary">PLEST010381</name>
    <name evidence="4" type="ORF">PLESTB_000997100</name>
</gene>
<dbReference type="InterPro" id="IPR029063">
    <property type="entry name" value="SAM-dependent_MTases_sf"/>
</dbReference>
<dbReference type="PANTHER" id="PTHR43542:SF1">
    <property type="entry name" value="METHYLTRANSFERASE"/>
    <property type="match status" value="1"/>
</dbReference>